<proteinExistence type="predicted"/>
<evidence type="ECO:0000313" key="2">
    <source>
        <dbReference type="Proteomes" id="UP000076420"/>
    </source>
</evidence>
<name>A0A2C9KTR8_BIOGL</name>
<dbReference type="EnsemblMetazoa" id="BGLB023452-RA">
    <property type="protein sequence ID" value="BGLB023452-PA"/>
    <property type="gene ID" value="BGLB023452"/>
</dbReference>
<dbReference type="VEuPathDB" id="VectorBase:BGLAX_027617"/>
<reference evidence="1" key="1">
    <citation type="submission" date="2020-05" db="UniProtKB">
        <authorList>
            <consortium name="EnsemblMetazoa"/>
        </authorList>
    </citation>
    <scope>IDENTIFICATION</scope>
    <source>
        <strain evidence="1">BB02</strain>
    </source>
</reference>
<dbReference type="KEGG" id="bgt:106060980"/>
<dbReference type="VEuPathDB" id="VectorBase:BGLB023452"/>
<dbReference type="Proteomes" id="UP000076420">
    <property type="component" value="Unassembled WGS sequence"/>
</dbReference>
<evidence type="ECO:0000313" key="1">
    <source>
        <dbReference type="EnsemblMetazoa" id="BGLB023452-PA"/>
    </source>
</evidence>
<sequence>MFLKFNSTAQVVVTFNVSWTSQVNLTDRGYNMTSSRDVYVAPLTPAREYTFTITTILQADNYYQAKQSQRSFYVATRRPFDYVCYSNSQCDERLECVNGKCGCQNNSFYNTATQTCRNSLSHAQTCSPSVPRMCQAHLTCRLDRFSSYKCLCSTITHFYLGSCLSDINVIAYDSKDSVVAPTFMYLKINNSAQVTVTYYVSWISVPYGSNRGYNSTKSRDIYVAPLIPATEYNLTITSTLSSDYYYSEKSIYNTFIKATKSPYGYLCTMTILCEKGLDCVNGFCGCLIDFYYNEPSKSCQKSKNTLRL</sequence>
<dbReference type="AlphaFoldDB" id="A0A2C9KTR8"/>
<protein>
    <submittedName>
        <fullName evidence="1">Uncharacterized protein</fullName>
    </submittedName>
</protein>
<accession>A0A2C9KTR8</accession>
<gene>
    <name evidence="1" type="primary">106060980</name>
</gene>
<organism evidence="1 2">
    <name type="scientific">Biomphalaria glabrata</name>
    <name type="common">Bloodfluke planorb</name>
    <name type="synonym">Freshwater snail</name>
    <dbReference type="NCBI Taxonomy" id="6526"/>
    <lineage>
        <taxon>Eukaryota</taxon>
        <taxon>Metazoa</taxon>
        <taxon>Spiralia</taxon>
        <taxon>Lophotrochozoa</taxon>
        <taxon>Mollusca</taxon>
        <taxon>Gastropoda</taxon>
        <taxon>Heterobranchia</taxon>
        <taxon>Euthyneura</taxon>
        <taxon>Panpulmonata</taxon>
        <taxon>Hygrophila</taxon>
        <taxon>Lymnaeoidea</taxon>
        <taxon>Planorbidae</taxon>
        <taxon>Biomphalaria</taxon>
    </lineage>
</organism>